<dbReference type="EMBL" id="AP012157">
    <property type="protein sequence ID" value="BAK16354.1"/>
    <property type="molecule type" value="Genomic_DNA"/>
</dbReference>
<reference evidence="1 2" key="2">
    <citation type="journal article" date="2012" name="J. Biosci. Bioeng.">
        <title>Complete genome sequence and characterization of the N-acylhomoserine lactone-degrading gene of the potato leaf-associated Solibacillus silvestris.</title>
        <authorList>
            <person name="Morohoshi T."/>
            <person name="Tominaga Y."/>
            <person name="Someya N."/>
            <person name="Ikeda T."/>
        </authorList>
    </citation>
    <scope>NUCLEOTIDE SEQUENCE [LARGE SCALE GENOMIC DNA]</scope>
    <source>
        <strain evidence="1 2">StLB046</strain>
    </source>
</reference>
<proteinExistence type="predicted"/>
<gene>
    <name evidence="1" type="ordered locus">SSIL_1931</name>
</gene>
<evidence type="ECO:0000313" key="2">
    <source>
        <dbReference type="Proteomes" id="UP000006691"/>
    </source>
</evidence>
<sequence>MIPTKVIEVAWDDNYILAKQLGLMDDPKSSNGYQIPNNDDVHFWILELKTGKVFVTLDKEAFAEKKNEFGISDSVTLRKFEGLK</sequence>
<name>F2F0W0_SOLSS</name>
<dbReference type="Proteomes" id="UP000006691">
    <property type="component" value="Chromosome"/>
</dbReference>
<keyword evidence="2" id="KW-1185">Reference proteome</keyword>
<accession>F2F0W0</accession>
<dbReference type="PATRIC" id="fig|1002809.3.peg.1948"/>
<dbReference type="AlphaFoldDB" id="F2F0W0"/>
<evidence type="ECO:0000313" key="1">
    <source>
        <dbReference type="EMBL" id="BAK16354.1"/>
    </source>
</evidence>
<reference evidence="2" key="1">
    <citation type="submission" date="2011-04" db="EMBL/GenBank/DDBJ databases">
        <title>Genome sequence of Solibacillus silvestris StLB046.</title>
        <authorList>
            <person name="Morohoshi T."/>
            <person name="Someya N."/>
            <person name="Ikeda T."/>
        </authorList>
    </citation>
    <scope>NUCLEOTIDE SEQUENCE [LARGE SCALE GENOMIC DNA]</scope>
    <source>
        <strain evidence="2">StLB046</strain>
    </source>
</reference>
<dbReference type="Pfam" id="PF13162">
    <property type="entry name" value="DUF3997"/>
    <property type="match status" value="1"/>
</dbReference>
<organism evidence="1 2">
    <name type="scientific">Solibacillus silvestris (strain StLB046)</name>
    <name type="common">Bacillus silvestris</name>
    <dbReference type="NCBI Taxonomy" id="1002809"/>
    <lineage>
        <taxon>Bacteria</taxon>
        <taxon>Bacillati</taxon>
        <taxon>Bacillota</taxon>
        <taxon>Bacilli</taxon>
        <taxon>Bacillales</taxon>
        <taxon>Caryophanaceae</taxon>
        <taxon>Solibacillus</taxon>
    </lineage>
</organism>
<protein>
    <submittedName>
        <fullName evidence="1">Glycogen debranching enzyme</fullName>
    </submittedName>
</protein>
<dbReference type="HOGENOM" id="CLU_2525769_0_0_9"/>
<dbReference type="KEGG" id="siv:SSIL_1931"/>
<dbReference type="InterPro" id="IPR025059">
    <property type="entry name" value="DUF3997"/>
</dbReference>
<dbReference type="RefSeq" id="WP_014823683.1">
    <property type="nucleotide sequence ID" value="NC_018065.1"/>
</dbReference>